<dbReference type="Gene3D" id="3.30.70.100">
    <property type="match status" value="1"/>
</dbReference>
<dbReference type="EMBL" id="JABANE010000178">
    <property type="protein sequence ID" value="NME72576.1"/>
    <property type="molecule type" value="Genomic_DNA"/>
</dbReference>
<reference evidence="1 2" key="1">
    <citation type="submission" date="2020-04" db="EMBL/GenBank/DDBJ databases">
        <title>Flammeovirga sp. SR4, a novel species isolated from seawater.</title>
        <authorList>
            <person name="Wang X."/>
        </authorList>
    </citation>
    <scope>NUCLEOTIDE SEQUENCE [LARGE SCALE GENOMIC DNA]</scope>
    <source>
        <strain evidence="1 2">ATCC 23126</strain>
    </source>
</reference>
<protein>
    <recommendedName>
        <fullName evidence="3">ABM domain-containing protein</fullName>
    </recommendedName>
</protein>
<evidence type="ECO:0000313" key="1">
    <source>
        <dbReference type="EMBL" id="NME72576.1"/>
    </source>
</evidence>
<accession>A0A7X9S1H2</accession>
<name>A0A7X9S1H2_9BACT</name>
<proteinExistence type="predicted"/>
<dbReference type="AlphaFoldDB" id="A0A7X9S1H2"/>
<organism evidence="1 2">
    <name type="scientific">Flammeovirga aprica JL-4</name>
    <dbReference type="NCBI Taxonomy" id="694437"/>
    <lineage>
        <taxon>Bacteria</taxon>
        <taxon>Pseudomonadati</taxon>
        <taxon>Bacteroidota</taxon>
        <taxon>Cytophagia</taxon>
        <taxon>Cytophagales</taxon>
        <taxon>Flammeovirgaceae</taxon>
        <taxon>Flammeovirga</taxon>
    </lineage>
</organism>
<dbReference type="RefSeq" id="WP_169660763.1">
    <property type="nucleotide sequence ID" value="NZ_JABANE010000178.1"/>
</dbReference>
<gene>
    <name evidence="1" type="ORF">HHU12_31740</name>
</gene>
<keyword evidence="2" id="KW-1185">Reference proteome</keyword>
<sequence>METDRIFVTMNATFKNEEKCRVAMETIVNDAHAAEGVNSHFWFRSEDGKSLFVLEQYDNKKALVEAIKRFTSARISFFKSIKVTDVSVYGNVSTSIKLMFAPLSPRYSQYYGGYSKIAPKDQEPGIKEFERKRIIVATNARFKDEEKAKVAIEKLAQDTYNESGTNSHFWSRSKDGKTLYLLELYADENALTEHVMANISSRDAFFESMELDVVTVYATVSDKTKQMLVPINPQYMNYYGGYSK</sequence>
<evidence type="ECO:0008006" key="3">
    <source>
        <dbReference type="Google" id="ProtNLM"/>
    </source>
</evidence>
<dbReference type="SUPFAM" id="SSF54909">
    <property type="entry name" value="Dimeric alpha+beta barrel"/>
    <property type="match status" value="1"/>
</dbReference>
<dbReference type="InterPro" id="IPR011008">
    <property type="entry name" value="Dimeric_a/b-barrel"/>
</dbReference>
<evidence type="ECO:0000313" key="2">
    <source>
        <dbReference type="Proteomes" id="UP000576082"/>
    </source>
</evidence>
<comment type="caution">
    <text evidence="1">The sequence shown here is derived from an EMBL/GenBank/DDBJ whole genome shotgun (WGS) entry which is preliminary data.</text>
</comment>
<dbReference type="Proteomes" id="UP000576082">
    <property type="component" value="Unassembled WGS sequence"/>
</dbReference>